<dbReference type="EMBL" id="JAGIYZ010000008">
    <property type="protein sequence ID" value="MBP0464236.1"/>
    <property type="molecule type" value="Genomic_DNA"/>
</dbReference>
<dbReference type="InterPro" id="IPR011527">
    <property type="entry name" value="ABC1_TM_dom"/>
</dbReference>
<organism evidence="10 11">
    <name type="scientific">Roseomonas nitratireducens</name>
    <dbReference type="NCBI Taxonomy" id="2820810"/>
    <lineage>
        <taxon>Bacteria</taxon>
        <taxon>Pseudomonadati</taxon>
        <taxon>Pseudomonadota</taxon>
        <taxon>Alphaproteobacteria</taxon>
        <taxon>Acetobacterales</taxon>
        <taxon>Roseomonadaceae</taxon>
        <taxon>Roseomonas</taxon>
    </lineage>
</organism>
<comment type="caution">
    <text evidence="10">The sequence shown here is derived from an EMBL/GenBank/DDBJ whole genome shotgun (WGS) entry which is preliminary data.</text>
</comment>
<dbReference type="GO" id="GO:0005524">
    <property type="term" value="F:ATP binding"/>
    <property type="evidence" value="ECO:0007669"/>
    <property type="project" value="UniProtKB-KW"/>
</dbReference>
<dbReference type="SUPFAM" id="SSF90123">
    <property type="entry name" value="ABC transporter transmembrane region"/>
    <property type="match status" value="1"/>
</dbReference>
<dbReference type="InterPro" id="IPR027417">
    <property type="entry name" value="P-loop_NTPase"/>
</dbReference>
<dbReference type="Gene3D" id="1.20.1560.10">
    <property type="entry name" value="ABC transporter type 1, transmembrane domain"/>
    <property type="match status" value="1"/>
</dbReference>
<feature type="transmembrane region" description="Helical" evidence="7">
    <location>
        <begin position="20"/>
        <end position="41"/>
    </location>
</feature>
<dbReference type="InterPro" id="IPR039421">
    <property type="entry name" value="Type_1_exporter"/>
</dbReference>
<feature type="transmembrane region" description="Helical" evidence="7">
    <location>
        <begin position="47"/>
        <end position="70"/>
    </location>
</feature>
<protein>
    <submittedName>
        <fullName evidence="10">ATP-binding cassette domain-containing protein</fullName>
    </submittedName>
</protein>
<comment type="subcellular location">
    <subcellularLocation>
        <location evidence="1">Cell membrane</location>
        <topology evidence="1">Multi-pass membrane protein</topology>
    </subcellularLocation>
</comment>
<dbReference type="PANTHER" id="PTHR24221">
    <property type="entry name" value="ATP-BINDING CASSETTE SUB-FAMILY B"/>
    <property type="match status" value="1"/>
</dbReference>
<evidence type="ECO:0000313" key="10">
    <source>
        <dbReference type="EMBL" id="MBP0464236.1"/>
    </source>
</evidence>
<feature type="domain" description="ABC transporter" evidence="8">
    <location>
        <begin position="326"/>
        <end position="544"/>
    </location>
</feature>
<evidence type="ECO:0000256" key="5">
    <source>
        <dbReference type="ARBA" id="ARBA00022989"/>
    </source>
</evidence>
<evidence type="ECO:0000256" key="6">
    <source>
        <dbReference type="ARBA" id="ARBA00023136"/>
    </source>
</evidence>
<dbReference type="SMART" id="SM00382">
    <property type="entry name" value="AAA"/>
    <property type="match status" value="1"/>
</dbReference>
<dbReference type="Pfam" id="PF00664">
    <property type="entry name" value="ABC_membrane"/>
    <property type="match status" value="1"/>
</dbReference>
<dbReference type="Gene3D" id="3.40.50.300">
    <property type="entry name" value="P-loop containing nucleotide triphosphate hydrolases"/>
    <property type="match status" value="1"/>
</dbReference>
<name>A0ABS4ASA2_9PROT</name>
<dbReference type="SUPFAM" id="SSF52540">
    <property type="entry name" value="P-loop containing nucleoside triphosphate hydrolases"/>
    <property type="match status" value="1"/>
</dbReference>
<dbReference type="PANTHER" id="PTHR24221:SF248">
    <property type="entry name" value="ABC TRANSPORTER TRANSMEMBRANE REGION"/>
    <property type="match status" value="1"/>
</dbReference>
<keyword evidence="5 7" id="KW-1133">Transmembrane helix</keyword>
<evidence type="ECO:0000259" key="8">
    <source>
        <dbReference type="PROSITE" id="PS50893"/>
    </source>
</evidence>
<keyword evidence="4 10" id="KW-0067">ATP-binding</keyword>
<sequence length="544" mass="57109">MERAATYRLPGLVSARIDTLAASALLNIVALAVPVLLLQVYDRIIPNAAYGTLAALLMGVAVAVAIEAALRHARASITAWSAAQEEHALTRLALSRILHAHPRAAATSGAQADGLAAIAEWRAHRTGQLAFALADLPFALVYLGFLAWLSPLLAGIAMLAGLPGLLAAAAVAPLAARAIADRTTAEAARHDLTFEAVAAIEPLKAMGAEAAMLRRHERLVATSAAAGRRTAFAVQLCQSLSMAGSQCVTAAVALAGAWLVMQDQLAGGALAAAILLASRGLEPVARLAASTPTLARASAARARIGAILATPQQPRGGATVEDIGELSIEGLRLAAPHRGLLLRDADLTLRRGECVALRGPGGSGKTRLLLAIAGLIPADGGTMRVDGRDRATLDEASLRRHVALLPQRPTLLPGRVIDNLCRFDPALEEDALALAAELGLDEHFHRLPAGYATQVGRGDAQELPPSVAERVAAVRALVARPRIILFDDAAASQDRDGERRMRELLRRLKPGAAILMVTDRRDWLAIADRRLRIEECALVEDAPS</sequence>
<dbReference type="InterPro" id="IPR003593">
    <property type="entry name" value="AAA+_ATPase"/>
</dbReference>
<reference evidence="10 11" key="1">
    <citation type="submission" date="2021-03" db="EMBL/GenBank/DDBJ databases">
        <authorList>
            <person name="So Y."/>
        </authorList>
    </citation>
    <scope>NUCLEOTIDE SEQUENCE [LARGE SCALE GENOMIC DNA]</scope>
    <source>
        <strain evidence="10 11">PWR1</strain>
    </source>
</reference>
<evidence type="ECO:0000256" key="1">
    <source>
        <dbReference type="ARBA" id="ARBA00004651"/>
    </source>
</evidence>
<dbReference type="Proteomes" id="UP000680815">
    <property type="component" value="Unassembled WGS sequence"/>
</dbReference>
<evidence type="ECO:0000256" key="7">
    <source>
        <dbReference type="SAM" id="Phobius"/>
    </source>
</evidence>
<dbReference type="PROSITE" id="PS50929">
    <property type="entry name" value="ABC_TM1F"/>
    <property type="match status" value="1"/>
</dbReference>
<dbReference type="InterPro" id="IPR036640">
    <property type="entry name" value="ABC1_TM_sf"/>
</dbReference>
<keyword evidence="11" id="KW-1185">Reference proteome</keyword>
<evidence type="ECO:0000256" key="3">
    <source>
        <dbReference type="ARBA" id="ARBA00022741"/>
    </source>
</evidence>
<proteinExistence type="predicted"/>
<feature type="transmembrane region" description="Helical" evidence="7">
    <location>
        <begin position="155"/>
        <end position="176"/>
    </location>
</feature>
<keyword evidence="3" id="KW-0547">Nucleotide-binding</keyword>
<feature type="domain" description="ABC transmembrane type-1" evidence="9">
    <location>
        <begin position="20"/>
        <end position="296"/>
    </location>
</feature>
<dbReference type="PROSITE" id="PS50893">
    <property type="entry name" value="ABC_TRANSPORTER_2"/>
    <property type="match status" value="1"/>
</dbReference>
<evidence type="ECO:0000313" key="11">
    <source>
        <dbReference type="Proteomes" id="UP000680815"/>
    </source>
</evidence>
<dbReference type="Pfam" id="PF00005">
    <property type="entry name" value="ABC_tran"/>
    <property type="match status" value="1"/>
</dbReference>
<evidence type="ECO:0000259" key="9">
    <source>
        <dbReference type="PROSITE" id="PS50929"/>
    </source>
</evidence>
<evidence type="ECO:0000256" key="4">
    <source>
        <dbReference type="ARBA" id="ARBA00022840"/>
    </source>
</evidence>
<accession>A0ABS4ASA2</accession>
<keyword evidence="2 7" id="KW-0812">Transmembrane</keyword>
<feature type="transmembrane region" description="Helical" evidence="7">
    <location>
        <begin position="129"/>
        <end position="149"/>
    </location>
</feature>
<dbReference type="InterPro" id="IPR003439">
    <property type="entry name" value="ABC_transporter-like_ATP-bd"/>
</dbReference>
<gene>
    <name evidence="10" type="ORF">J5Y09_09955</name>
</gene>
<keyword evidence="6 7" id="KW-0472">Membrane</keyword>
<evidence type="ECO:0000256" key="2">
    <source>
        <dbReference type="ARBA" id="ARBA00022692"/>
    </source>
</evidence>